<keyword evidence="2" id="KW-1185">Reference proteome</keyword>
<protein>
    <submittedName>
        <fullName evidence="1">Prib protein</fullName>
    </submittedName>
</protein>
<comment type="caution">
    <text evidence="1">The sequence shown here is derived from an EMBL/GenBank/DDBJ whole genome shotgun (WGS) entry which is preliminary data.</text>
</comment>
<sequence length="697" mass="77289">MDRHAGGKRKSDHGSATDSIGQYRTACFTCRAARQRCDRRMPCSRCTSQGHTCQYPPRSNRGRKEGSTNKPDSLEKLLARINDSPVKDEVIAAIVKSLDTGSTTSSPPLSDSSPGSKVTPTTATADDDDGSDSSGIPDTTGVSCPCYNLKRPSSVLSPLQIMASALTVDRTTTTSSVSQQAQASKGEAVDDRLLEYLNPRPTHHTDWQVLASQSNNNTLKLESTACDPVTARLVDQSDVALYFELFFAKRNPLVGLLDPALHTPEYVYSMSFTLFSAVCALGCAISERPRDRIIYPALISMAEANMTWSIAACVKSVEIIQTILCMKYWSPIHQRQADDPYWLHLSHAAQLARELGIHKPALVTEQANALSLESTADFREQLLRNFERTWLNVFIADKSFGIVTGRSTSIAWNELPPCPCQWWRKPRNTPLDRMISGTIEIRVQLLASLKQLEHVKKTTNAILNWHTTAFDTLERTRTLRCSTDDMQSVPCLAVLAFHIDHSIMVLNAQAMRDLKTIDEVGISAEFSILSKRTFKTSMRALDLVLFDPALTELKLGWHNNQFIMVAHAMTEVLHALKRGNLPYADVAEAASKVQTAHIYMEKMAHELPDTSAVHIYLALSRVFASEVEKILKTESNNQDQEMSGDPSLFMPDWLRGVNSSSLDPALWFDVGFLTVEQPNLNAVDPSGIEGLNNLTFN</sequence>
<organism evidence="1 2">
    <name type="scientific">Colletotrichum truncatum</name>
    <name type="common">Anthracnose fungus</name>
    <name type="synonym">Colletotrichum capsici</name>
    <dbReference type="NCBI Taxonomy" id="5467"/>
    <lineage>
        <taxon>Eukaryota</taxon>
        <taxon>Fungi</taxon>
        <taxon>Dikarya</taxon>
        <taxon>Ascomycota</taxon>
        <taxon>Pezizomycotina</taxon>
        <taxon>Sordariomycetes</taxon>
        <taxon>Hypocreomycetidae</taxon>
        <taxon>Glomerellales</taxon>
        <taxon>Glomerellaceae</taxon>
        <taxon>Colletotrichum</taxon>
        <taxon>Colletotrichum truncatum species complex</taxon>
    </lineage>
</organism>
<evidence type="ECO:0000313" key="1">
    <source>
        <dbReference type="EMBL" id="KAL0935704.1"/>
    </source>
</evidence>
<gene>
    <name evidence="1" type="ORF">CTRU02_210295</name>
</gene>
<evidence type="ECO:0000313" key="2">
    <source>
        <dbReference type="Proteomes" id="UP000805649"/>
    </source>
</evidence>
<name>A0ACC3YUV9_COLTU</name>
<reference evidence="1 2" key="1">
    <citation type="journal article" date="2020" name="Phytopathology">
        <title>Genome Sequence Resources of Colletotrichum truncatum, C. plurivorum, C. musicola, and C. sojae: Four Species Pathogenic to Soybean (Glycine max).</title>
        <authorList>
            <person name="Rogerio F."/>
            <person name="Boufleur T.R."/>
            <person name="Ciampi-Guillardi M."/>
            <person name="Sukno S.A."/>
            <person name="Thon M.R."/>
            <person name="Massola Junior N.S."/>
            <person name="Baroncelli R."/>
        </authorList>
    </citation>
    <scope>NUCLEOTIDE SEQUENCE [LARGE SCALE GENOMIC DNA]</scope>
    <source>
        <strain evidence="1 2">CMES1059</strain>
    </source>
</reference>
<dbReference type="EMBL" id="VUJX02000006">
    <property type="protein sequence ID" value="KAL0935704.1"/>
    <property type="molecule type" value="Genomic_DNA"/>
</dbReference>
<proteinExistence type="predicted"/>
<accession>A0ACC3YUV9</accession>
<dbReference type="Proteomes" id="UP000805649">
    <property type="component" value="Unassembled WGS sequence"/>
</dbReference>